<gene>
    <name evidence="9" type="primary">ftsQ</name>
    <name evidence="11" type="ORF">SAMN04488036_101189</name>
</gene>
<evidence type="ECO:0000256" key="5">
    <source>
        <dbReference type="ARBA" id="ARBA00022692"/>
    </source>
</evidence>
<keyword evidence="4 9" id="KW-0132">Cell division</keyword>
<dbReference type="InterPro" id="IPR005548">
    <property type="entry name" value="Cell_div_FtsQ/DivIB_C"/>
</dbReference>
<dbReference type="GO" id="GO:0005886">
    <property type="term" value="C:plasma membrane"/>
    <property type="evidence" value="ECO:0007669"/>
    <property type="project" value="UniProtKB-SubCell"/>
</dbReference>
<dbReference type="GO" id="GO:0043093">
    <property type="term" value="P:FtsZ-dependent cytokinesis"/>
    <property type="evidence" value="ECO:0007669"/>
    <property type="project" value="UniProtKB-UniRule"/>
</dbReference>
<dbReference type="GO" id="GO:0032153">
    <property type="term" value="C:cell division site"/>
    <property type="evidence" value="ECO:0007669"/>
    <property type="project" value="UniProtKB-UniRule"/>
</dbReference>
<keyword evidence="3 9" id="KW-0997">Cell inner membrane</keyword>
<evidence type="ECO:0000256" key="6">
    <source>
        <dbReference type="ARBA" id="ARBA00022989"/>
    </source>
</evidence>
<keyword evidence="12" id="KW-1185">Reference proteome</keyword>
<sequence length="289" mass="32499">MRSVTRRADPAPSRWKYRMERLFLTPLFRLALRTVLPFGLVLGAGYWWLSDEGRREQLNLAVVEFRQELASRPEFMVNAMAIDGASEGTAEDIREILSLDFPISSFDLELEQIQERAEELPAIADVAVRIRPGGILQFNVVERTPVALWRTHHGLALVDVEGNITEPMVAMLDHPTKPLIAGEGGDAQVGEAMRLFAAAKPLGDRVIGLVRVGERRWDLVLDRKQRILLPENGAVQALERVIALNGAHDMFERDLVVVDMRLAARPTIRLTKAAVEEWWRISQLSVGNN</sequence>
<dbReference type="Pfam" id="PF08478">
    <property type="entry name" value="POTRA_1"/>
    <property type="match status" value="1"/>
</dbReference>
<organism evidence="11 12">
    <name type="scientific">Shimia haliotis</name>
    <dbReference type="NCBI Taxonomy" id="1280847"/>
    <lineage>
        <taxon>Bacteria</taxon>
        <taxon>Pseudomonadati</taxon>
        <taxon>Pseudomonadota</taxon>
        <taxon>Alphaproteobacteria</taxon>
        <taxon>Rhodobacterales</taxon>
        <taxon>Roseobacteraceae</taxon>
    </lineage>
</organism>
<comment type="function">
    <text evidence="9">Essential cell division protein.</text>
</comment>
<evidence type="ECO:0000259" key="10">
    <source>
        <dbReference type="PROSITE" id="PS51779"/>
    </source>
</evidence>
<dbReference type="InterPro" id="IPR045335">
    <property type="entry name" value="FtsQ_C_sf"/>
</dbReference>
<keyword evidence="2 9" id="KW-1003">Cell membrane</keyword>
<evidence type="ECO:0000256" key="7">
    <source>
        <dbReference type="ARBA" id="ARBA00023136"/>
    </source>
</evidence>
<accession>A0A1I4A6H7</accession>
<dbReference type="InterPro" id="IPR026579">
    <property type="entry name" value="FtsQ"/>
</dbReference>
<dbReference type="OrthoDB" id="9783091at2"/>
<dbReference type="RefSeq" id="WP_093319145.1">
    <property type="nucleotide sequence ID" value="NZ_FOSZ01000001.1"/>
</dbReference>
<comment type="similarity">
    <text evidence="9">Belongs to the FtsQ/DivIB family. FtsQ subfamily.</text>
</comment>
<dbReference type="InterPro" id="IPR013685">
    <property type="entry name" value="POTRA_FtsQ_type"/>
</dbReference>
<reference evidence="12" key="1">
    <citation type="submission" date="2016-10" db="EMBL/GenBank/DDBJ databases">
        <authorList>
            <person name="Varghese N."/>
            <person name="Submissions S."/>
        </authorList>
    </citation>
    <scope>NUCLEOTIDE SEQUENCE [LARGE SCALE GENOMIC DNA]</scope>
    <source>
        <strain evidence="12">DSM 28453</strain>
    </source>
</reference>
<keyword evidence="8 9" id="KW-0131">Cell cycle</keyword>
<keyword evidence="5 9" id="KW-0812">Transmembrane</keyword>
<comment type="subcellular location">
    <subcellularLocation>
        <location evidence="9">Cell inner membrane</location>
        <topology evidence="9">Single-pass type II membrane protein</topology>
    </subcellularLocation>
    <subcellularLocation>
        <location evidence="1">Membrane</location>
    </subcellularLocation>
    <text evidence="9">Localizes to the division septum.</text>
</comment>
<keyword evidence="6 9" id="KW-1133">Transmembrane helix</keyword>
<dbReference type="AlphaFoldDB" id="A0A1I4A6H7"/>
<evidence type="ECO:0000256" key="3">
    <source>
        <dbReference type="ARBA" id="ARBA00022519"/>
    </source>
</evidence>
<evidence type="ECO:0000256" key="4">
    <source>
        <dbReference type="ARBA" id="ARBA00022618"/>
    </source>
</evidence>
<evidence type="ECO:0000256" key="8">
    <source>
        <dbReference type="ARBA" id="ARBA00023306"/>
    </source>
</evidence>
<dbReference type="Pfam" id="PF03799">
    <property type="entry name" value="FtsQ_DivIB_C"/>
    <property type="match status" value="1"/>
</dbReference>
<evidence type="ECO:0000256" key="9">
    <source>
        <dbReference type="HAMAP-Rule" id="MF_00911"/>
    </source>
</evidence>
<protein>
    <recommendedName>
        <fullName evidence="9">Cell division protein FtsQ</fullName>
    </recommendedName>
</protein>
<name>A0A1I4A6H7_9RHOB</name>
<feature type="transmembrane region" description="Helical" evidence="9">
    <location>
        <begin position="21"/>
        <end position="49"/>
    </location>
</feature>
<dbReference type="PANTHER" id="PTHR35851:SF1">
    <property type="entry name" value="CELL DIVISION PROTEIN FTSQ"/>
    <property type="match status" value="1"/>
</dbReference>
<dbReference type="PROSITE" id="PS51779">
    <property type="entry name" value="POTRA"/>
    <property type="match status" value="1"/>
</dbReference>
<dbReference type="InterPro" id="IPR034746">
    <property type="entry name" value="POTRA"/>
</dbReference>
<keyword evidence="7 9" id="KW-0472">Membrane</keyword>
<dbReference type="EMBL" id="FOSZ01000001">
    <property type="protein sequence ID" value="SFK51935.1"/>
    <property type="molecule type" value="Genomic_DNA"/>
</dbReference>
<feature type="domain" description="POTRA" evidence="10">
    <location>
        <begin position="75"/>
        <end position="143"/>
    </location>
</feature>
<evidence type="ECO:0000256" key="1">
    <source>
        <dbReference type="ARBA" id="ARBA00004370"/>
    </source>
</evidence>
<proteinExistence type="inferred from homology"/>
<evidence type="ECO:0000256" key="2">
    <source>
        <dbReference type="ARBA" id="ARBA00022475"/>
    </source>
</evidence>
<dbReference type="STRING" id="1280847.SAMN04488036_101189"/>
<dbReference type="PANTHER" id="PTHR35851">
    <property type="entry name" value="CELL DIVISION PROTEIN FTSQ"/>
    <property type="match status" value="1"/>
</dbReference>
<dbReference type="Proteomes" id="UP000198851">
    <property type="component" value="Unassembled WGS sequence"/>
</dbReference>
<evidence type="ECO:0000313" key="12">
    <source>
        <dbReference type="Proteomes" id="UP000198851"/>
    </source>
</evidence>
<dbReference type="HAMAP" id="MF_00911">
    <property type="entry name" value="FtsQ_subfam"/>
    <property type="match status" value="1"/>
</dbReference>
<dbReference type="Gene3D" id="3.40.50.11690">
    <property type="entry name" value="Cell division protein FtsQ/DivIB"/>
    <property type="match status" value="1"/>
</dbReference>
<evidence type="ECO:0000313" key="11">
    <source>
        <dbReference type="EMBL" id="SFK51935.1"/>
    </source>
</evidence>
<dbReference type="GO" id="GO:0090529">
    <property type="term" value="P:cell septum assembly"/>
    <property type="evidence" value="ECO:0007669"/>
    <property type="project" value="InterPro"/>
</dbReference>